<feature type="compositionally biased region" description="Acidic residues" evidence="7">
    <location>
        <begin position="324"/>
        <end position="339"/>
    </location>
</feature>
<dbReference type="AlphaFoldDB" id="A0A8T9BIP3"/>
<feature type="region of interest" description="Disordered" evidence="7">
    <location>
        <begin position="247"/>
        <end position="279"/>
    </location>
</feature>
<dbReference type="InterPro" id="IPR036236">
    <property type="entry name" value="Znf_C2H2_sf"/>
</dbReference>
<evidence type="ECO:0000256" key="1">
    <source>
        <dbReference type="ARBA" id="ARBA00004123"/>
    </source>
</evidence>
<dbReference type="OrthoDB" id="77607at2759"/>
<feature type="compositionally biased region" description="Basic and acidic residues" evidence="7">
    <location>
        <begin position="153"/>
        <end position="162"/>
    </location>
</feature>
<keyword evidence="3" id="KW-0863">Zinc-finger</keyword>
<dbReference type="SUPFAM" id="SSF57667">
    <property type="entry name" value="beta-beta-alpha zinc fingers"/>
    <property type="match status" value="1"/>
</dbReference>
<dbReference type="InterPro" id="IPR040050">
    <property type="entry name" value="ZNF830-like"/>
</dbReference>
<organism evidence="8 9">
    <name type="scientific">Lachnellula arida</name>
    <dbReference type="NCBI Taxonomy" id="1316785"/>
    <lineage>
        <taxon>Eukaryota</taxon>
        <taxon>Fungi</taxon>
        <taxon>Dikarya</taxon>
        <taxon>Ascomycota</taxon>
        <taxon>Pezizomycotina</taxon>
        <taxon>Leotiomycetes</taxon>
        <taxon>Helotiales</taxon>
        <taxon>Lachnaceae</taxon>
        <taxon>Lachnellula</taxon>
    </lineage>
</organism>
<keyword evidence="4" id="KW-0862">Zinc</keyword>
<dbReference type="GO" id="GO:0005681">
    <property type="term" value="C:spliceosomal complex"/>
    <property type="evidence" value="ECO:0007669"/>
    <property type="project" value="InterPro"/>
</dbReference>
<evidence type="ECO:0000256" key="6">
    <source>
        <dbReference type="ARBA" id="ARBA00023242"/>
    </source>
</evidence>
<dbReference type="PANTHER" id="PTHR13278:SF0">
    <property type="entry name" value="ZINC FINGER PROTEIN 830"/>
    <property type="match status" value="1"/>
</dbReference>
<reference evidence="8 9" key="1">
    <citation type="submission" date="2018-05" db="EMBL/GenBank/DDBJ databases">
        <title>Whole genome sequencing for identification of molecular markers to develop diagnostic detection tools for the regulated plant pathogen Lachnellula willkommii.</title>
        <authorList>
            <person name="Giroux E."/>
            <person name="Bilodeau G."/>
        </authorList>
    </citation>
    <scope>NUCLEOTIDE SEQUENCE [LARGE SCALE GENOMIC DNA]</scope>
    <source>
        <strain evidence="8 9">CBS 203.66</strain>
    </source>
</reference>
<keyword evidence="6" id="KW-0539">Nucleus</keyword>
<comment type="subcellular location">
    <subcellularLocation>
        <location evidence="1">Nucleus</location>
    </subcellularLocation>
</comment>
<proteinExistence type="predicted"/>
<evidence type="ECO:0000313" key="9">
    <source>
        <dbReference type="Proteomes" id="UP000469559"/>
    </source>
</evidence>
<keyword evidence="9" id="KW-1185">Reference proteome</keyword>
<dbReference type="Proteomes" id="UP000469559">
    <property type="component" value="Unassembled WGS sequence"/>
</dbReference>
<evidence type="ECO:0000256" key="7">
    <source>
        <dbReference type="SAM" id="MobiDB-lite"/>
    </source>
</evidence>
<dbReference type="PANTHER" id="PTHR13278">
    <property type="entry name" value="ZINC FINGER PROTEIN 830"/>
    <property type="match status" value="1"/>
</dbReference>
<feature type="compositionally biased region" description="Basic and acidic residues" evidence="7">
    <location>
        <begin position="256"/>
        <end position="268"/>
    </location>
</feature>
<keyword evidence="5" id="KW-0175">Coiled coil</keyword>
<accession>A0A8T9BIP3</accession>
<dbReference type="GO" id="GO:0044773">
    <property type="term" value="P:mitotic DNA damage checkpoint signaling"/>
    <property type="evidence" value="ECO:0007669"/>
    <property type="project" value="TreeGrafter"/>
</dbReference>
<comment type="caution">
    <text evidence="8">The sequence shown here is derived from an EMBL/GenBank/DDBJ whole genome shotgun (WGS) entry which is preliminary data.</text>
</comment>
<evidence type="ECO:0000256" key="2">
    <source>
        <dbReference type="ARBA" id="ARBA00022723"/>
    </source>
</evidence>
<dbReference type="GO" id="GO:0033260">
    <property type="term" value="P:nuclear DNA replication"/>
    <property type="evidence" value="ECO:0007669"/>
    <property type="project" value="TreeGrafter"/>
</dbReference>
<dbReference type="EMBL" id="QGMF01000185">
    <property type="protein sequence ID" value="TVY18263.1"/>
    <property type="molecule type" value="Genomic_DNA"/>
</dbReference>
<sequence>MAMLSREWVSWCCWLGLVGIEKIWVIDVGFAGMREEERLVDKLKLLSYQLSSQIANTQQPPTNPHFQMTDVRSLLKNERAARRIQHKYASYTPTGTLLCVVCHLQLKSESLWEGHLRSAGHIMRFQKLQDREQEQEQTPEPVAAEGNKKKRKASEDGEETIRKRTKPANGLPEGFFDPGAEPKPEIQPANAIQIPSRPATPAKSTPTPPQNVPEVNEDEWAAFEADIAAAEIPAAEDAIISAPAMSAAQLAAQSIEETKTQRKERQEAELEGDKEDAARKMEDELDEMQGLEQRVRKMREKREALRAKESMVELKAVATKPQLLDEEEDEDEDEGDDFDGFMMKR</sequence>
<dbReference type="GO" id="GO:0008270">
    <property type="term" value="F:zinc ion binding"/>
    <property type="evidence" value="ECO:0007669"/>
    <property type="project" value="UniProtKB-KW"/>
</dbReference>
<feature type="region of interest" description="Disordered" evidence="7">
    <location>
        <begin position="317"/>
        <end position="345"/>
    </location>
</feature>
<dbReference type="GO" id="GO:0033314">
    <property type="term" value="P:mitotic DNA replication checkpoint signaling"/>
    <property type="evidence" value="ECO:0007669"/>
    <property type="project" value="TreeGrafter"/>
</dbReference>
<gene>
    <name evidence="8" type="primary">znf830</name>
    <name evidence="8" type="ORF">LARI1_G005066</name>
</gene>
<keyword evidence="2" id="KW-0479">Metal-binding</keyword>
<evidence type="ECO:0000256" key="4">
    <source>
        <dbReference type="ARBA" id="ARBA00022833"/>
    </source>
</evidence>
<evidence type="ECO:0000256" key="5">
    <source>
        <dbReference type="ARBA" id="ARBA00023054"/>
    </source>
</evidence>
<name>A0A8T9BIP3_9HELO</name>
<evidence type="ECO:0000256" key="3">
    <source>
        <dbReference type="ARBA" id="ARBA00022771"/>
    </source>
</evidence>
<dbReference type="GO" id="GO:0003676">
    <property type="term" value="F:nucleic acid binding"/>
    <property type="evidence" value="ECO:0007669"/>
    <property type="project" value="InterPro"/>
</dbReference>
<evidence type="ECO:0000313" key="8">
    <source>
        <dbReference type="EMBL" id="TVY18263.1"/>
    </source>
</evidence>
<feature type="compositionally biased region" description="Low complexity" evidence="7">
    <location>
        <begin position="195"/>
        <end position="205"/>
    </location>
</feature>
<feature type="region of interest" description="Disordered" evidence="7">
    <location>
        <begin position="128"/>
        <end position="218"/>
    </location>
</feature>
<protein>
    <submittedName>
        <fullName evidence="8">Zinc finger protein</fullName>
    </submittedName>
</protein>